<keyword evidence="1" id="KW-0456">Lyase</keyword>
<dbReference type="OrthoDB" id="9770331at2"/>
<evidence type="ECO:0000313" key="5">
    <source>
        <dbReference type="EMBL" id="RQW64551.1"/>
    </source>
</evidence>
<reference evidence="5 6" key="1">
    <citation type="submission" date="2018-11" db="EMBL/GenBank/DDBJ databases">
        <title>Vibrio LJC006 sp. nov., isolated from seawater during the bloom of the enteromorpha.</title>
        <authorList>
            <person name="Liang J."/>
        </authorList>
    </citation>
    <scope>NUCLEOTIDE SEQUENCE [LARGE SCALE GENOMIC DNA]</scope>
    <source>
        <strain evidence="5 6">LJC006</strain>
    </source>
</reference>
<gene>
    <name evidence="5" type="ORF">EES38_00435</name>
</gene>
<comment type="similarity">
    <text evidence="1">Belongs to the CbiK family.</text>
</comment>
<feature type="binding site" evidence="4">
    <location>
        <position position="145"/>
    </location>
    <ligand>
        <name>Co(2+)</name>
        <dbReference type="ChEBI" id="CHEBI:48828"/>
    </ligand>
</feature>
<sequence>MKKALLVISFGTSYADTFEKNIVRCEEELSMTFSDRDCFRAFTSEMIIRKLSKRDGQQIDNPKKALQRLYDMGYEDVLVQSLHIINGDEFEKVSKQVDAYQNKFHRLKLGTPLLSSFDDFTQVIEAISSNLPQLNDNEHVVLMGHGATHHAFTAYACLDHLLQSKQLPIHVGAVESYPEVSLVIERLKRNSAERVHLIPLMLVAGDHAINDMASDDEDSWKTQMQSNGIAVTTWLNGLGENPAIREMFVKHLRAVANELEDEEVC</sequence>
<dbReference type="GO" id="GO:0046872">
    <property type="term" value="F:metal ion binding"/>
    <property type="evidence" value="ECO:0007669"/>
    <property type="project" value="UniProtKB-KW"/>
</dbReference>
<accession>A0A3N9TK51</accession>
<dbReference type="EMBL" id="RJVQ01000001">
    <property type="protein sequence ID" value="RQW64551.1"/>
    <property type="molecule type" value="Genomic_DNA"/>
</dbReference>
<comment type="function">
    <text evidence="1">Cobalt chelatase responsible for the insertion of cobalt during anaerobic cobalamin biosynthesis. Can catalyze the insertion of Co(2+) into either sirohydrochlorin or precorrin-2.</text>
</comment>
<dbReference type="Gene3D" id="3.40.50.1400">
    <property type="match status" value="2"/>
</dbReference>
<dbReference type="Proteomes" id="UP000281112">
    <property type="component" value="Unassembled WGS sequence"/>
</dbReference>
<evidence type="ECO:0000313" key="6">
    <source>
        <dbReference type="Proteomes" id="UP000281112"/>
    </source>
</evidence>
<keyword evidence="4" id="KW-0170">Cobalt</keyword>
<comment type="catalytic activity">
    <reaction evidence="1">
        <text>Co-sirohydrochlorin + 2 H(+) = sirohydrochlorin + Co(2+)</text>
        <dbReference type="Rhea" id="RHEA:15893"/>
        <dbReference type="ChEBI" id="CHEBI:15378"/>
        <dbReference type="ChEBI" id="CHEBI:48828"/>
        <dbReference type="ChEBI" id="CHEBI:58351"/>
        <dbReference type="ChEBI" id="CHEBI:60049"/>
        <dbReference type="EC" id="4.99.1.3"/>
    </reaction>
</comment>
<evidence type="ECO:0000256" key="4">
    <source>
        <dbReference type="PIRSR" id="PIRSR033579-3"/>
    </source>
</evidence>
<evidence type="ECO:0000256" key="2">
    <source>
        <dbReference type="PIRSR" id="PIRSR033579-1"/>
    </source>
</evidence>
<dbReference type="Pfam" id="PF06180">
    <property type="entry name" value="CbiK"/>
    <property type="match status" value="1"/>
</dbReference>
<dbReference type="GO" id="GO:0019251">
    <property type="term" value="P:anaerobic cobalamin biosynthetic process"/>
    <property type="evidence" value="ECO:0007669"/>
    <property type="project" value="UniProtKB-UniRule"/>
</dbReference>
<keyword evidence="1 4" id="KW-0479">Metal-binding</keyword>
<dbReference type="EC" id="4.99.1.3" evidence="1"/>
<organism evidence="5 6">
    <name type="scientific">Vibrio viridaestus</name>
    <dbReference type="NCBI Taxonomy" id="2487322"/>
    <lineage>
        <taxon>Bacteria</taxon>
        <taxon>Pseudomonadati</taxon>
        <taxon>Pseudomonadota</taxon>
        <taxon>Gammaproteobacteria</taxon>
        <taxon>Vibrionales</taxon>
        <taxon>Vibrionaceae</taxon>
        <taxon>Vibrio</taxon>
    </lineage>
</organism>
<feature type="binding site" evidence="3">
    <location>
        <begin position="202"/>
        <end position="203"/>
    </location>
    <ligand>
        <name>substrate</name>
    </ligand>
</feature>
<keyword evidence="6" id="KW-1185">Reference proteome</keyword>
<dbReference type="AlphaFoldDB" id="A0A3N9TK51"/>
<feature type="active site" description="Proton acceptor" evidence="2">
    <location>
        <position position="145"/>
    </location>
</feature>
<dbReference type="SUPFAM" id="SSF53800">
    <property type="entry name" value="Chelatase"/>
    <property type="match status" value="1"/>
</dbReference>
<evidence type="ECO:0000256" key="3">
    <source>
        <dbReference type="PIRSR" id="PIRSR033579-2"/>
    </source>
</evidence>
<protein>
    <recommendedName>
        <fullName evidence="1">Sirohydrochlorin cobaltochelatase</fullName>
        <ecNumber evidence="1">4.99.1.3</ecNumber>
    </recommendedName>
</protein>
<feature type="binding site" evidence="4">
    <location>
        <position position="175"/>
    </location>
    <ligand>
        <name>Co(2+)</name>
        <dbReference type="ChEBI" id="CHEBI:48828"/>
    </ligand>
</feature>
<dbReference type="PIRSF" id="PIRSF033579">
    <property type="entry name" value="Anaer_Co_chel"/>
    <property type="match status" value="1"/>
</dbReference>
<dbReference type="CDD" id="cd03413">
    <property type="entry name" value="CbiK_C"/>
    <property type="match status" value="1"/>
</dbReference>
<feature type="binding site" evidence="3">
    <location>
        <position position="207"/>
    </location>
    <ligand>
        <name>Co(2+)</name>
        <dbReference type="ChEBI" id="CHEBI:48828"/>
    </ligand>
</feature>
<dbReference type="InterPro" id="IPR010388">
    <property type="entry name" value="Anaerobic_Co-chelatase"/>
</dbReference>
<dbReference type="NCBIfam" id="NF047852">
    <property type="entry name" value="SiroCoChCbiK"/>
    <property type="match status" value="1"/>
</dbReference>
<proteinExistence type="inferred from homology"/>
<name>A0A3N9TK51_9VIBR</name>
<comment type="caution">
    <text evidence="5">The sequence shown here is derived from an EMBL/GenBank/DDBJ whole genome shotgun (WGS) entry which is preliminary data.</text>
</comment>
<dbReference type="RefSeq" id="WP_124935203.1">
    <property type="nucleotide sequence ID" value="NZ_RJVQ01000001.1"/>
</dbReference>
<evidence type="ECO:0000256" key="1">
    <source>
        <dbReference type="PIRNR" id="PIRNR033579"/>
    </source>
</evidence>
<feature type="binding site" evidence="3">
    <location>
        <begin position="85"/>
        <end position="92"/>
    </location>
    <ligand>
        <name>substrate</name>
    </ligand>
</feature>
<dbReference type="GO" id="GO:0016852">
    <property type="term" value="F:sirohydrochlorin cobaltochelatase activity"/>
    <property type="evidence" value="ECO:0007669"/>
    <property type="project" value="UniProtKB-UniRule"/>
</dbReference>
<feature type="binding site" evidence="3">
    <location>
        <position position="10"/>
    </location>
    <ligand>
        <name>Co(2+)</name>
        <dbReference type="ChEBI" id="CHEBI:48828"/>
    </ligand>
</feature>
<dbReference type="CDD" id="cd03412">
    <property type="entry name" value="CbiK_N"/>
    <property type="match status" value="1"/>
</dbReference>